<sequence length="466" mass="50671">MANNRLVMNGEKFTPSKLYRNYVLALLLAAYILSFVDRLVLSMLVGPIRQEFDITDFQFSLLHGFAFAILYSFMGIPLGRIVDSHSRRLVVSIGVFSWSVMTCLCGLVQNIQQLFIARVGVGVGEASLSPGAYSLLGDYFKAEKLPKALSIFAMGVTLGGGLAYIIGGAVYQFFASGNGSSVFMLGSLKPWQSTFIVVGLPGFIIGLLLLFIKEPARQNMMKRSDSSTTKSLSFSEISSFLLQRKRAYLGLMLGASAISIVGYGILSWYPEFLQRTYDMPKEEAGKKFGLIFLIAGASGTYAGTFFSDFLRKIGYVDANMRVTMLVSIAAFIPAVLGPLSANPNIALICVSIAIFFHYAYLGPALAALQIITPNQMRGQVGALLVFMTNIMGLAFGGSLVAFFTDYVFGSDQSLNKSIAIICGVFYPLAAVIIYSGLKAYRESLKEVGHWNITSTNNNLKCSENSA</sequence>
<dbReference type="EMBL" id="JAAONZ010000007">
    <property type="protein sequence ID" value="NHO66132.1"/>
    <property type="molecule type" value="Genomic_DNA"/>
</dbReference>
<dbReference type="SUPFAM" id="SSF103473">
    <property type="entry name" value="MFS general substrate transporter"/>
    <property type="match status" value="1"/>
</dbReference>
<keyword evidence="9" id="KW-1185">Reference proteome</keyword>
<feature type="domain" description="Major facilitator superfamily (MFS) profile" evidence="7">
    <location>
        <begin position="23"/>
        <end position="441"/>
    </location>
</feature>
<feature type="transmembrane region" description="Helical" evidence="6">
    <location>
        <begin position="89"/>
        <end position="109"/>
    </location>
</feature>
<feature type="transmembrane region" description="Helical" evidence="6">
    <location>
        <begin position="418"/>
        <end position="437"/>
    </location>
</feature>
<dbReference type="CDD" id="cd17328">
    <property type="entry name" value="MFS_spinster_like"/>
    <property type="match status" value="1"/>
</dbReference>
<keyword evidence="5 6" id="KW-0472">Membrane</keyword>
<dbReference type="PANTHER" id="PTHR23505:SF79">
    <property type="entry name" value="PROTEIN SPINSTER"/>
    <property type="match status" value="1"/>
</dbReference>
<feature type="transmembrane region" description="Helical" evidence="6">
    <location>
        <begin position="115"/>
        <end position="136"/>
    </location>
</feature>
<dbReference type="InterPro" id="IPR044770">
    <property type="entry name" value="MFS_spinster-like"/>
</dbReference>
<keyword evidence="2" id="KW-0813">Transport</keyword>
<evidence type="ECO:0000256" key="2">
    <source>
        <dbReference type="ARBA" id="ARBA00022448"/>
    </source>
</evidence>
<dbReference type="Pfam" id="PF07690">
    <property type="entry name" value="MFS_1"/>
    <property type="match status" value="1"/>
</dbReference>
<feature type="transmembrane region" description="Helical" evidence="6">
    <location>
        <begin position="345"/>
        <end position="368"/>
    </location>
</feature>
<feature type="transmembrane region" description="Helical" evidence="6">
    <location>
        <begin position="289"/>
        <end position="310"/>
    </location>
</feature>
<dbReference type="PANTHER" id="PTHR23505">
    <property type="entry name" value="SPINSTER"/>
    <property type="match status" value="1"/>
</dbReference>
<organism evidence="8 9">
    <name type="scientific">Pseudomaricurvus hydrocarbonicus</name>
    <dbReference type="NCBI Taxonomy" id="1470433"/>
    <lineage>
        <taxon>Bacteria</taxon>
        <taxon>Pseudomonadati</taxon>
        <taxon>Pseudomonadota</taxon>
        <taxon>Gammaproteobacteria</taxon>
        <taxon>Cellvibrionales</taxon>
        <taxon>Cellvibrionaceae</taxon>
        <taxon>Pseudomaricurvus</taxon>
    </lineage>
</organism>
<dbReference type="GO" id="GO:0022857">
    <property type="term" value="F:transmembrane transporter activity"/>
    <property type="evidence" value="ECO:0007669"/>
    <property type="project" value="InterPro"/>
</dbReference>
<evidence type="ECO:0000313" key="9">
    <source>
        <dbReference type="Proteomes" id="UP000787472"/>
    </source>
</evidence>
<feature type="transmembrane region" description="Helical" evidence="6">
    <location>
        <begin position="380"/>
        <end position="403"/>
    </location>
</feature>
<comment type="subcellular location">
    <subcellularLocation>
        <location evidence="1">Membrane</location>
        <topology evidence="1">Multi-pass membrane protein</topology>
    </subcellularLocation>
</comment>
<evidence type="ECO:0000256" key="4">
    <source>
        <dbReference type="ARBA" id="ARBA00022989"/>
    </source>
</evidence>
<dbReference type="InterPro" id="IPR036259">
    <property type="entry name" value="MFS_trans_sf"/>
</dbReference>
<feature type="transmembrane region" description="Helical" evidence="6">
    <location>
        <begin position="247"/>
        <end position="269"/>
    </location>
</feature>
<reference evidence="8" key="1">
    <citation type="submission" date="2020-03" db="EMBL/GenBank/DDBJ databases">
        <authorList>
            <person name="Guo F."/>
        </authorList>
    </citation>
    <scope>NUCLEOTIDE SEQUENCE</scope>
    <source>
        <strain evidence="8">JCM 30134</strain>
    </source>
</reference>
<dbReference type="InterPro" id="IPR011701">
    <property type="entry name" value="MFS"/>
</dbReference>
<evidence type="ECO:0000256" key="6">
    <source>
        <dbReference type="SAM" id="Phobius"/>
    </source>
</evidence>
<dbReference type="Gene3D" id="1.20.1250.20">
    <property type="entry name" value="MFS general substrate transporter like domains"/>
    <property type="match status" value="2"/>
</dbReference>
<dbReference type="AlphaFoldDB" id="A0A9E5JSQ2"/>
<dbReference type="GO" id="GO:0016020">
    <property type="term" value="C:membrane"/>
    <property type="evidence" value="ECO:0007669"/>
    <property type="project" value="UniProtKB-SubCell"/>
</dbReference>
<keyword evidence="4 6" id="KW-1133">Transmembrane helix</keyword>
<dbReference type="RefSeq" id="WP_167186386.1">
    <property type="nucleotide sequence ID" value="NZ_JAAONZ010000007.1"/>
</dbReference>
<feature type="transmembrane region" description="Helical" evidence="6">
    <location>
        <begin position="61"/>
        <end position="82"/>
    </location>
</feature>
<evidence type="ECO:0000313" key="8">
    <source>
        <dbReference type="EMBL" id="NHO66132.1"/>
    </source>
</evidence>
<evidence type="ECO:0000256" key="1">
    <source>
        <dbReference type="ARBA" id="ARBA00004141"/>
    </source>
</evidence>
<dbReference type="PROSITE" id="PS50850">
    <property type="entry name" value="MFS"/>
    <property type="match status" value="1"/>
</dbReference>
<comment type="caution">
    <text evidence="8">The sequence shown here is derived from an EMBL/GenBank/DDBJ whole genome shotgun (WGS) entry which is preliminary data.</text>
</comment>
<dbReference type="Proteomes" id="UP000787472">
    <property type="component" value="Unassembled WGS sequence"/>
</dbReference>
<accession>A0A9E5JSQ2</accession>
<evidence type="ECO:0000256" key="5">
    <source>
        <dbReference type="ARBA" id="ARBA00023136"/>
    </source>
</evidence>
<feature type="transmembrane region" description="Helical" evidence="6">
    <location>
        <begin position="322"/>
        <end position="339"/>
    </location>
</feature>
<feature type="transmembrane region" description="Helical" evidence="6">
    <location>
        <begin position="148"/>
        <end position="174"/>
    </location>
</feature>
<evidence type="ECO:0000256" key="3">
    <source>
        <dbReference type="ARBA" id="ARBA00022692"/>
    </source>
</evidence>
<name>A0A9E5JSQ2_9GAMM</name>
<feature type="transmembrane region" description="Helical" evidence="6">
    <location>
        <begin position="21"/>
        <end position="41"/>
    </location>
</feature>
<gene>
    <name evidence="8" type="ORF">G8770_11300</name>
</gene>
<feature type="transmembrane region" description="Helical" evidence="6">
    <location>
        <begin position="194"/>
        <end position="212"/>
    </location>
</feature>
<dbReference type="InterPro" id="IPR020846">
    <property type="entry name" value="MFS_dom"/>
</dbReference>
<protein>
    <submittedName>
        <fullName evidence="8">MFS transporter</fullName>
    </submittedName>
</protein>
<keyword evidence="3 6" id="KW-0812">Transmembrane</keyword>
<evidence type="ECO:0000259" key="7">
    <source>
        <dbReference type="PROSITE" id="PS50850"/>
    </source>
</evidence>
<proteinExistence type="predicted"/>